<comment type="caution">
    <text evidence="6">Lacks conserved residue(s) required for the propagation of feature annotation.</text>
</comment>
<dbReference type="GO" id="GO:0006885">
    <property type="term" value="P:regulation of pH"/>
    <property type="evidence" value="ECO:0007669"/>
    <property type="project" value="UniProtKB-UniRule"/>
</dbReference>
<comment type="catalytic activity">
    <reaction evidence="6">
        <text>Na(+)(in) + 2 H(+)(out) = Na(+)(out) + 2 H(+)(in)</text>
        <dbReference type="Rhea" id="RHEA:29251"/>
        <dbReference type="ChEBI" id="CHEBI:15378"/>
        <dbReference type="ChEBI" id="CHEBI:29101"/>
    </reaction>
</comment>
<comment type="caution">
    <text evidence="7">The sequence shown here is derived from an EMBL/GenBank/DDBJ whole genome shotgun (WGS) entry which is preliminary data.</text>
</comment>
<keyword evidence="8" id="KW-1185">Reference proteome</keyword>
<evidence type="ECO:0000256" key="5">
    <source>
        <dbReference type="ARBA" id="ARBA00023136"/>
    </source>
</evidence>
<keyword evidence="6" id="KW-0050">Antiport</keyword>
<evidence type="ECO:0000256" key="3">
    <source>
        <dbReference type="ARBA" id="ARBA00022692"/>
    </source>
</evidence>
<feature type="transmembrane region" description="Helical" evidence="6">
    <location>
        <begin position="223"/>
        <end position="244"/>
    </location>
</feature>
<evidence type="ECO:0000256" key="6">
    <source>
        <dbReference type="HAMAP-Rule" id="MF_01844"/>
    </source>
</evidence>
<evidence type="ECO:0000256" key="2">
    <source>
        <dbReference type="ARBA" id="ARBA00022475"/>
    </source>
</evidence>
<protein>
    <recommendedName>
        <fullName evidence="6">Na(+)/H(+) antiporter NhaA</fullName>
    </recommendedName>
    <alternativeName>
        <fullName evidence="6">Sodium/proton antiporter NhaA</fullName>
    </alternativeName>
</protein>
<dbReference type="PANTHER" id="PTHR30341:SF0">
    <property type="entry name" value="NA(+)_H(+) ANTIPORTER NHAA"/>
    <property type="match status" value="1"/>
</dbReference>
<dbReference type="Proteomes" id="UP000544872">
    <property type="component" value="Unassembled WGS sequence"/>
</dbReference>
<name>A0A7W9ZDU6_NOVIT</name>
<dbReference type="AlphaFoldDB" id="A0A7W9ZDU6"/>
<feature type="transmembrane region" description="Helical" evidence="6">
    <location>
        <begin position="201"/>
        <end position="217"/>
    </location>
</feature>
<dbReference type="RefSeq" id="WP_184262181.1">
    <property type="nucleotide sequence ID" value="NZ_JACIIX010000003.1"/>
</dbReference>
<evidence type="ECO:0000256" key="4">
    <source>
        <dbReference type="ARBA" id="ARBA00022989"/>
    </source>
</evidence>
<keyword evidence="6" id="KW-0739">Sodium transport</keyword>
<comment type="similarity">
    <text evidence="6">Belongs to the NhaA Na(+)/H(+) (TC 2.A.33) antiporter family.</text>
</comment>
<proteinExistence type="inferred from homology"/>
<accession>A0A7W9ZDU6</accession>
<reference evidence="7 8" key="1">
    <citation type="submission" date="2020-08" db="EMBL/GenBank/DDBJ databases">
        <title>Genomic Encyclopedia of Type Strains, Phase IV (KMG-IV): sequencing the most valuable type-strain genomes for metagenomic binning, comparative biology and taxonomic classification.</title>
        <authorList>
            <person name="Goeker M."/>
        </authorList>
    </citation>
    <scope>NUCLEOTIDE SEQUENCE [LARGE SCALE GENOMIC DNA]</scope>
    <source>
        <strain evidence="7 8">DSM 11590</strain>
    </source>
</reference>
<keyword evidence="5 6" id="KW-0472">Membrane</keyword>
<organism evidence="7 8">
    <name type="scientific">Novispirillum itersonii</name>
    <name type="common">Aquaspirillum itersonii</name>
    <dbReference type="NCBI Taxonomy" id="189"/>
    <lineage>
        <taxon>Bacteria</taxon>
        <taxon>Pseudomonadati</taxon>
        <taxon>Pseudomonadota</taxon>
        <taxon>Alphaproteobacteria</taxon>
        <taxon>Rhodospirillales</taxon>
        <taxon>Novispirillaceae</taxon>
        <taxon>Novispirillum</taxon>
    </lineage>
</organism>
<evidence type="ECO:0000256" key="1">
    <source>
        <dbReference type="ARBA" id="ARBA00004429"/>
    </source>
</evidence>
<comment type="function">
    <text evidence="6">Na(+)/H(+) antiporter that extrudes sodium in exchange for external protons.</text>
</comment>
<dbReference type="NCBIfam" id="TIGR00773">
    <property type="entry name" value="NhaA"/>
    <property type="match status" value="1"/>
</dbReference>
<dbReference type="GO" id="GO:0005886">
    <property type="term" value="C:plasma membrane"/>
    <property type="evidence" value="ECO:0007669"/>
    <property type="project" value="UniProtKB-SubCell"/>
</dbReference>
<dbReference type="InterPro" id="IPR023171">
    <property type="entry name" value="Na/H_antiporter_dom_sf"/>
</dbReference>
<feature type="transmembrane region" description="Helical" evidence="6">
    <location>
        <begin position="126"/>
        <end position="145"/>
    </location>
</feature>
<dbReference type="InterPro" id="IPR004670">
    <property type="entry name" value="NhaA"/>
</dbReference>
<feature type="transmembrane region" description="Helical" evidence="6">
    <location>
        <begin position="93"/>
        <end position="114"/>
    </location>
</feature>
<feature type="transmembrane region" description="Helical" evidence="6">
    <location>
        <begin position="256"/>
        <end position="277"/>
    </location>
</feature>
<evidence type="ECO:0000313" key="8">
    <source>
        <dbReference type="Proteomes" id="UP000544872"/>
    </source>
</evidence>
<keyword evidence="6" id="KW-0813">Transport</keyword>
<keyword evidence="3 6" id="KW-0812">Transmembrane</keyword>
<keyword evidence="6" id="KW-0406">Ion transport</keyword>
<dbReference type="GO" id="GO:0015385">
    <property type="term" value="F:sodium:proton antiporter activity"/>
    <property type="evidence" value="ECO:0007669"/>
    <property type="project" value="UniProtKB-UniRule"/>
</dbReference>
<gene>
    <name evidence="6" type="primary">nhaA</name>
    <name evidence="7" type="ORF">FHS48_001100</name>
</gene>
<dbReference type="HAMAP" id="MF_01844">
    <property type="entry name" value="NhaA"/>
    <property type="match status" value="1"/>
</dbReference>
<keyword evidence="6" id="KW-0915">Sodium</keyword>
<keyword evidence="2 6" id="KW-1003">Cell membrane</keyword>
<feature type="transmembrane region" description="Helical" evidence="6">
    <location>
        <begin position="321"/>
        <end position="346"/>
    </location>
</feature>
<comment type="subcellular location">
    <subcellularLocation>
        <location evidence="1">Cell inner membrane</location>
        <topology evidence="1">Multi-pass membrane protein</topology>
    </subcellularLocation>
    <subcellularLocation>
        <location evidence="6">Cell membrane</location>
        <topology evidence="6">Multi-pass membrane protein</topology>
    </subcellularLocation>
</comment>
<feature type="transmembrane region" description="Helical" evidence="6">
    <location>
        <begin position="283"/>
        <end position="309"/>
    </location>
</feature>
<feature type="transmembrane region" description="Helical" evidence="6">
    <location>
        <begin position="358"/>
        <end position="377"/>
    </location>
</feature>
<evidence type="ECO:0000313" key="7">
    <source>
        <dbReference type="EMBL" id="MBB6209692.1"/>
    </source>
</evidence>
<dbReference type="PANTHER" id="PTHR30341">
    <property type="entry name" value="SODIUM ION/PROTON ANTIPORTER NHAA-RELATED"/>
    <property type="match status" value="1"/>
</dbReference>
<dbReference type="Pfam" id="PF06965">
    <property type="entry name" value="Na_H_antiport_1"/>
    <property type="match status" value="1"/>
</dbReference>
<keyword evidence="4 6" id="KW-1133">Transmembrane helix</keyword>
<dbReference type="Gene3D" id="1.20.1530.10">
    <property type="entry name" value="Na+/H+ antiporter like domain"/>
    <property type="match status" value="1"/>
</dbReference>
<sequence>MRRSVLTFLKTEAGGGALLALAAMAALIVANSAAGPLYAAILKTPLTLDLGVWTVESTVKDWVKDGLMAVFFYVVGLELKRELTLGELSDPKTVLLPVAAAFGGVVMPVVVYSLLAGSVDPRGWPVPVATDIAFALAALAVLAPGIDTRVRLFLLTLAVVDDLMAIVLIGVLFTHGLAVLPLLIAVALLAVTFILSRRTPLPVWVYPLVGVVTWGLAKEAGVHTSVMAVAAAMVVPSTAVGRSTRLEQLEHALHPLSAYAVLPVFAFCAAGVSFAGLDPAQMLGGVSAGVALGLALGKPVGVGLTTLLVARLARTPLPFSVGHLVSVGCLCGIGFTMSLFIGGLAFSGDEAAESAARLGVLGGSVLSLLLAAVAFRIGRRSVR</sequence>
<dbReference type="EMBL" id="JACIIX010000003">
    <property type="protein sequence ID" value="MBB6209692.1"/>
    <property type="molecule type" value="Genomic_DNA"/>
</dbReference>